<reference evidence="1" key="1">
    <citation type="submission" date="2020-08" db="EMBL/GenBank/DDBJ databases">
        <title>Multicomponent nature underlies the extraordinary mechanical properties of spider dragline silk.</title>
        <authorList>
            <person name="Kono N."/>
            <person name="Nakamura H."/>
            <person name="Mori M."/>
            <person name="Yoshida Y."/>
            <person name="Ohtoshi R."/>
            <person name="Malay A.D."/>
            <person name="Moran D.A.P."/>
            <person name="Tomita M."/>
            <person name="Numata K."/>
            <person name="Arakawa K."/>
        </authorList>
    </citation>
    <scope>NUCLEOTIDE SEQUENCE</scope>
</reference>
<name>A0A8X6TGD0_NEPPI</name>
<organism evidence="1 2">
    <name type="scientific">Nephila pilipes</name>
    <name type="common">Giant wood spider</name>
    <name type="synonym">Nephila maculata</name>
    <dbReference type="NCBI Taxonomy" id="299642"/>
    <lineage>
        <taxon>Eukaryota</taxon>
        <taxon>Metazoa</taxon>
        <taxon>Ecdysozoa</taxon>
        <taxon>Arthropoda</taxon>
        <taxon>Chelicerata</taxon>
        <taxon>Arachnida</taxon>
        <taxon>Araneae</taxon>
        <taxon>Araneomorphae</taxon>
        <taxon>Entelegynae</taxon>
        <taxon>Araneoidea</taxon>
        <taxon>Nephilidae</taxon>
        <taxon>Nephila</taxon>
    </lineage>
</organism>
<keyword evidence="2" id="KW-1185">Reference proteome</keyword>
<feature type="non-terminal residue" evidence="1">
    <location>
        <position position="1"/>
    </location>
</feature>
<evidence type="ECO:0000313" key="2">
    <source>
        <dbReference type="Proteomes" id="UP000887013"/>
    </source>
</evidence>
<gene>
    <name evidence="1" type="ORF">NPIL_312941</name>
</gene>
<protein>
    <submittedName>
        <fullName evidence="1">Uncharacterized protein</fullName>
    </submittedName>
</protein>
<dbReference type="EMBL" id="BMAW01057645">
    <property type="protein sequence ID" value="GFT12049.1"/>
    <property type="molecule type" value="Genomic_DNA"/>
</dbReference>
<dbReference type="AlphaFoldDB" id="A0A8X6TGD0"/>
<dbReference type="Proteomes" id="UP000887013">
    <property type="component" value="Unassembled WGS sequence"/>
</dbReference>
<proteinExistence type="predicted"/>
<comment type="caution">
    <text evidence="1">The sequence shown here is derived from an EMBL/GenBank/DDBJ whole genome shotgun (WGS) entry which is preliminary data.</text>
</comment>
<sequence>FLGEAATDITYNAIVKAIYTWITMATINSNFFTLVLRGAKWLAAGTSTGLCQAASLGRAWQKWNSEAFCCTAKRIRAYEPAQPNTGASWRFTLRLYAVKVDDFTDEFM</sequence>
<evidence type="ECO:0000313" key="1">
    <source>
        <dbReference type="EMBL" id="GFT12049.1"/>
    </source>
</evidence>
<accession>A0A8X6TGD0</accession>